<name>A0A1B2DTS2_9BACL</name>
<feature type="compositionally biased region" description="Low complexity" evidence="1">
    <location>
        <begin position="79"/>
        <end position="91"/>
    </location>
</feature>
<dbReference type="InterPro" id="IPR025453">
    <property type="entry name" value="DUF4309"/>
</dbReference>
<proteinExistence type="predicted"/>
<sequence>MEVYSMIKTTAFKSFACMAAAAFMLLLAACSGAGNTAPAATSAVQSSTPDGQQQAGQTPDSQETSANGQETAPASSTDAGQAGQTAHAGQASETPSIGQLVDLAKEGKIPEVKYAAHIALFDEIEQDWGKADSTEAAGKGIYAAYTKRGVTIGFNKGMKVFDMRSYAANLQQLSYIDIEKSLGKADETATNGDDQIYVYKVNDQYQLKFIIPKATGKVDHISVFSPQDAKNNMAG</sequence>
<evidence type="ECO:0000313" key="3">
    <source>
        <dbReference type="EMBL" id="ANY71099.1"/>
    </source>
</evidence>
<dbReference type="EMBL" id="CP016808">
    <property type="protein sequence ID" value="ANY71099.1"/>
    <property type="molecule type" value="Genomic_DNA"/>
</dbReference>
<keyword evidence="2" id="KW-0732">Signal</keyword>
<protein>
    <recommendedName>
        <fullName evidence="4">DUF4309 domain-containing protein</fullName>
    </recommendedName>
</protein>
<feature type="chain" id="PRO_5038654503" description="DUF4309 domain-containing protein" evidence="2">
    <location>
        <begin position="29"/>
        <end position="235"/>
    </location>
</feature>
<organism evidence="3">
    <name type="scientific">Paenibacillus sp. BIHB 4019</name>
    <dbReference type="NCBI Taxonomy" id="1870819"/>
    <lineage>
        <taxon>Bacteria</taxon>
        <taxon>Bacillati</taxon>
        <taxon>Bacillota</taxon>
        <taxon>Bacilli</taxon>
        <taxon>Bacillales</taxon>
        <taxon>Paenibacillaceae</taxon>
        <taxon>Paenibacillus</taxon>
    </lineage>
</organism>
<evidence type="ECO:0000256" key="2">
    <source>
        <dbReference type="SAM" id="SignalP"/>
    </source>
</evidence>
<feature type="signal peptide" evidence="2">
    <location>
        <begin position="1"/>
        <end position="28"/>
    </location>
</feature>
<gene>
    <name evidence="3" type="ORF">BBD42_30765</name>
</gene>
<dbReference type="Pfam" id="PF14172">
    <property type="entry name" value="DUF4309"/>
    <property type="match status" value="1"/>
</dbReference>
<evidence type="ECO:0000256" key="1">
    <source>
        <dbReference type="SAM" id="MobiDB-lite"/>
    </source>
</evidence>
<evidence type="ECO:0008006" key="4">
    <source>
        <dbReference type="Google" id="ProtNLM"/>
    </source>
</evidence>
<dbReference type="AlphaFoldDB" id="A0A1B2DTS2"/>
<feature type="region of interest" description="Disordered" evidence="1">
    <location>
        <begin position="38"/>
        <end position="94"/>
    </location>
</feature>
<accession>A0A1B2DTS2</accession>
<reference evidence="3" key="1">
    <citation type="submission" date="2016-08" db="EMBL/GenBank/DDBJ databases">
        <title>Complete Genome Seqeunce of Paenibacillus sp. BIHB 4019 from tea rhizoplane.</title>
        <authorList>
            <person name="Thakur R."/>
            <person name="Swarnkar M.K."/>
            <person name="Gulati A."/>
        </authorList>
    </citation>
    <scope>NUCLEOTIDE SEQUENCE [LARGE SCALE GENOMIC DNA]</scope>
    <source>
        <strain evidence="3">BIHB4019</strain>
    </source>
</reference>
<feature type="compositionally biased region" description="Polar residues" evidence="1">
    <location>
        <begin position="38"/>
        <end position="78"/>
    </location>
</feature>